<gene>
    <name evidence="3" type="ORF">BDA96_07G013700</name>
</gene>
<feature type="region of interest" description="Disordered" evidence="1">
    <location>
        <begin position="1"/>
        <end position="47"/>
    </location>
</feature>
<dbReference type="OrthoDB" id="779276at2759"/>
<reference evidence="3" key="1">
    <citation type="journal article" date="2019" name="BMC Genomics">
        <title>A new reference genome for Sorghum bicolor reveals high levels of sequence similarity between sweet and grain genotypes: implications for the genetics of sugar metabolism.</title>
        <authorList>
            <person name="Cooper E.A."/>
            <person name="Brenton Z.W."/>
            <person name="Flinn B.S."/>
            <person name="Jenkins J."/>
            <person name="Shu S."/>
            <person name="Flowers D."/>
            <person name="Luo F."/>
            <person name="Wang Y."/>
            <person name="Xia P."/>
            <person name="Barry K."/>
            <person name="Daum C."/>
            <person name="Lipzen A."/>
            <person name="Yoshinaga Y."/>
            <person name="Schmutz J."/>
            <person name="Saski C."/>
            <person name="Vermerris W."/>
            <person name="Kresovich S."/>
        </authorList>
    </citation>
    <scope>NUCLEOTIDE SEQUENCE</scope>
</reference>
<feature type="compositionally biased region" description="Basic residues" evidence="1">
    <location>
        <begin position="15"/>
        <end position="34"/>
    </location>
</feature>
<dbReference type="Gramene" id="EES13237">
    <property type="protein sequence ID" value="EES13237"/>
    <property type="gene ID" value="SORBI_3007G013100"/>
</dbReference>
<dbReference type="Gramene" id="OQU79779">
    <property type="protein sequence ID" value="OQU79779"/>
    <property type="gene ID" value="SORBI_3007G013100"/>
</dbReference>
<sequence length="496" mass="55745">MDSSEPTKTKGSFPSKRRKQGSFSERKKRRKGSRCQRDGDSQAAKVRRQSIPQLPEDILGYIHCLMPIREAARAACVSHAFLRSWRGRPHLIFNEDMIGLKPSVCRINFCCEIDTIIRNHSGIGVKIFKLDCSYICEVDDISRYLDSWLQIAVKPGIEELTLMVRGTKTQYNFPCSFLSDGIRNSIRYLKLHCCGLHPTAELGPIRSLTSLCLCSVSINGDELECLLSNSLALEQLELTLCPDIVRLKISRALQQLTSLRVCLCLNLTAIESKAPNLSSFLYRGFTGFSLGETLQMKKMDMDGPNAVYYARTELPSIMPNLEALVIGSPIEFLNTPMLPTKFLFLKHLTVHLPSASGRTKPFLVPYDYFNLVSFLDASPSLETLILNATPCCMEHENSILANASHLRHMPEHRHDCLKSVKISQFSSEKSLVELTFYILKNAVSLECLALNTNHGNHKCHLQIYGKCTLRTADRGLLAIRTHIEDRVPASVKLTVL</sequence>
<evidence type="ECO:0000259" key="2">
    <source>
        <dbReference type="Pfam" id="PF23622"/>
    </source>
</evidence>
<dbReference type="InterPro" id="IPR053772">
    <property type="entry name" value="At1g61320/At1g61330-like"/>
</dbReference>
<dbReference type="OMA" id="QNELIRW"/>
<dbReference type="Gramene" id="OQU79780">
    <property type="protein sequence ID" value="OQU79780"/>
    <property type="gene ID" value="SORBI_3007G013100"/>
</dbReference>
<comment type="caution">
    <text evidence="3">The sequence shown here is derived from an EMBL/GenBank/DDBJ whole genome shotgun (WGS) entry which is preliminary data.</text>
</comment>
<evidence type="ECO:0000313" key="4">
    <source>
        <dbReference type="Proteomes" id="UP000807115"/>
    </source>
</evidence>
<dbReference type="Pfam" id="PF23622">
    <property type="entry name" value="LRR_At1g61320_AtMIF1"/>
    <property type="match status" value="1"/>
</dbReference>
<dbReference type="Proteomes" id="UP000807115">
    <property type="component" value="Chromosome 7"/>
</dbReference>
<dbReference type="InterPro" id="IPR055357">
    <property type="entry name" value="LRR_At1g61320_AtMIF1"/>
</dbReference>
<dbReference type="AlphaFoldDB" id="A0A921QHN6"/>
<dbReference type="PANTHER" id="PTHR34145">
    <property type="entry name" value="OS02G0105600 PROTEIN"/>
    <property type="match status" value="1"/>
</dbReference>
<dbReference type="SUPFAM" id="SSF81383">
    <property type="entry name" value="F-box domain"/>
    <property type="match status" value="1"/>
</dbReference>
<organism evidence="3 4">
    <name type="scientific">Sorghum bicolor</name>
    <name type="common">Sorghum</name>
    <name type="synonym">Sorghum vulgare</name>
    <dbReference type="NCBI Taxonomy" id="4558"/>
    <lineage>
        <taxon>Eukaryota</taxon>
        <taxon>Viridiplantae</taxon>
        <taxon>Streptophyta</taxon>
        <taxon>Embryophyta</taxon>
        <taxon>Tracheophyta</taxon>
        <taxon>Spermatophyta</taxon>
        <taxon>Magnoliopsida</taxon>
        <taxon>Liliopsida</taxon>
        <taxon>Poales</taxon>
        <taxon>Poaceae</taxon>
        <taxon>PACMAD clade</taxon>
        <taxon>Panicoideae</taxon>
        <taxon>Andropogonodae</taxon>
        <taxon>Andropogoneae</taxon>
        <taxon>Sorghinae</taxon>
        <taxon>Sorghum</taxon>
    </lineage>
</organism>
<dbReference type="EMBL" id="CM027686">
    <property type="protein sequence ID" value="KAG0522169.1"/>
    <property type="molecule type" value="Genomic_DNA"/>
</dbReference>
<dbReference type="InterPro" id="IPR036047">
    <property type="entry name" value="F-box-like_dom_sf"/>
</dbReference>
<dbReference type="KEGG" id="sbi:8068553"/>
<reference evidence="3" key="2">
    <citation type="submission" date="2020-10" db="EMBL/GenBank/DDBJ databases">
        <authorList>
            <person name="Cooper E.A."/>
            <person name="Brenton Z.W."/>
            <person name="Flinn B.S."/>
            <person name="Jenkins J."/>
            <person name="Shu S."/>
            <person name="Flowers D."/>
            <person name="Luo F."/>
            <person name="Wang Y."/>
            <person name="Xia P."/>
            <person name="Barry K."/>
            <person name="Daum C."/>
            <person name="Lipzen A."/>
            <person name="Yoshinaga Y."/>
            <person name="Schmutz J."/>
            <person name="Saski C."/>
            <person name="Vermerris W."/>
            <person name="Kresovich S."/>
        </authorList>
    </citation>
    <scope>NUCLEOTIDE SEQUENCE</scope>
</reference>
<protein>
    <recommendedName>
        <fullName evidence="2">At1g61320/AtMIF1 LRR domain-containing protein</fullName>
    </recommendedName>
</protein>
<accession>A0A921QHN6</accession>
<evidence type="ECO:0000256" key="1">
    <source>
        <dbReference type="SAM" id="MobiDB-lite"/>
    </source>
</evidence>
<proteinExistence type="predicted"/>
<name>A0A921QHN6_SORBI</name>
<evidence type="ECO:0000313" key="3">
    <source>
        <dbReference type="EMBL" id="KAG0522169.1"/>
    </source>
</evidence>
<feature type="domain" description="At1g61320/AtMIF1 LRR" evidence="2">
    <location>
        <begin position="116"/>
        <end position="496"/>
    </location>
</feature>
<dbReference type="PANTHER" id="PTHR34145:SF23">
    <property type="entry name" value="OS04G0479800 PROTEIN"/>
    <property type="match status" value="1"/>
</dbReference>